<reference evidence="2" key="1">
    <citation type="submission" date="2016-10" db="EMBL/GenBank/DDBJ databases">
        <authorList>
            <person name="Varghese N."/>
            <person name="Submissions S."/>
        </authorList>
    </citation>
    <scope>NUCLEOTIDE SEQUENCE [LARGE SCALE GENOMIC DNA]</scope>
    <source>
        <strain evidence="2">NRRL B-51270</strain>
    </source>
</reference>
<protein>
    <recommendedName>
        <fullName evidence="3">Acyl-CoA dehydrogenase</fullName>
    </recommendedName>
</protein>
<dbReference type="AlphaFoldDB" id="A0A1H1N5L1"/>
<evidence type="ECO:0000313" key="2">
    <source>
        <dbReference type="Proteomes" id="UP000243207"/>
    </source>
</evidence>
<dbReference type="RefSeq" id="WP_269432721.1">
    <property type="nucleotide sequence ID" value="NZ_LT629736.1"/>
</dbReference>
<accession>A0A1H1N5L1</accession>
<dbReference type="STRING" id="487184.SAMN05216421_0612"/>
<sequence length="41" mass="4802">MEFAYSPKSRQMIARVQAFMHDYIVPFRLGAQPNQDNPKFA</sequence>
<organism evidence="1 2">
    <name type="scientific">Halopseudomonas xinjiangensis</name>
    <dbReference type="NCBI Taxonomy" id="487184"/>
    <lineage>
        <taxon>Bacteria</taxon>
        <taxon>Pseudomonadati</taxon>
        <taxon>Pseudomonadota</taxon>
        <taxon>Gammaproteobacteria</taxon>
        <taxon>Pseudomonadales</taxon>
        <taxon>Pseudomonadaceae</taxon>
        <taxon>Halopseudomonas</taxon>
    </lineage>
</organism>
<evidence type="ECO:0008006" key="3">
    <source>
        <dbReference type="Google" id="ProtNLM"/>
    </source>
</evidence>
<proteinExistence type="predicted"/>
<dbReference type="Proteomes" id="UP000243207">
    <property type="component" value="Chromosome I"/>
</dbReference>
<dbReference type="EMBL" id="LT629736">
    <property type="protein sequence ID" value="SDR94292.1"/>
    <property type="molecule type" value="Genomic_DNA"/>
</dbReference>
<keyword evidence="2" id="KW-1185">Reference proteome</keyword>
<gene>
    <name evidence="1" type="ORF">SAMN05216421_0612</name>
</gene>
<evidence type="ECO:0000313" key="1">
    <source>
        <dbReference type="EMBL" id="SDR94292.1"/>
    </source>
</evidence>
<name>A0A1H1N5L1_9GAMM</name>